<dbReference type="InterPro" id="IPR036412">
    <property type="entry name" value="HAD-like_sf"/>
</dbReference>
<dbReference type="AlphaFoldDB" id="D9PHA6"/>
<comment type="caution">
    <text evidence="2">The sequence shown here is derived from an EMBL/GenBank/DDBJ whole genome shotgun (WGS) entry which is preliminary data.</text>
</comment>
<gene>
    <name evidence="2" type="ORF">LDC_0906</name>
</gene>
<name>D9PHA6_9ZZZZ</name>
<proteinExistence type="predicted"/>
<organism evidence="2">
    <name type="scientific">sediment metagenome</name>
    <dbReference type="NCBI Taxonomy" id="749907"/>
    <lineage>
        <taxon>unclassified sequences</taxon>
        <taxon>metagenomes</taxon>
        <taxon>ecological metagenomes</taxon>
    </lineage>
</organism>
<accession>D9PHA6</accession>
<dbReference type="Gene3D" id="3.40.50.1000">
    <property type="entry name" value="HAD superfamily/HAD-like"/>
    <property type="match status" value="1"/>
</dbReference>
<sequence length="92" mass="9412">MELGLGPTAAGTAYVGDAFDDMRMARAAGARAVGIGSVLGDEASLRAAGADETAPSVAAWVDRLLGPPGVESTCRLEAGPTEDWDRGAPRRR</sequence>
<dbReference type="InterPro" id="IPR023214">
    <property type="entry name" value="HAD_sf"/>
</dbReference>
<evidence type="ECO:0000256" key="1">
    <source>
        <dbReference type="SAM" id="MobiDB-lite"/>
    </source>
</evidence>
<reference evidence="2" key="2">
    <citation type="journal article" date="2011" name="Microb. Ecol.">
        <title>Taxonomic and Functional Metagenomic Profiling of the Microbial Community in the Anoxic Sediment of a Sub-saline Shallow Lake (Laguna de Carrizo, Central Spain).</title>
        <authorList>
            <person name="Ferrer M."/>
            <person name="Guazzaroni M.E."/>
            <person name="Richter M."/>
            <person name="Garcia-Salamanca A."/>
            <person name="Yarza P."/>
            <person name="Suarez-Suarez A."/>
            <person name="Solano J."/>
            <person name="Alcaide M."/>
            <person name="van Dillewijn P."/>
            <person name="Molina-Henares M.A."/>
            <person name="Lopez-Cortes N."/>
            <person name="Al-Ramahi Y."/>
            <person name="Guerrero C."/>
            <person name="Acosta A."/>
            <person name="de Eugenio L.I."/>
            <person name="Martinez V."/>
            <person name="Marques S."/>
            <person name="Rojo F."/>
            <person name="Santero E."/>
            <person name="Genilloud O."/>
            <person name="Perez-Perez J."/>
            <person name="Rossello-Mora R."/>
            <person name="Ramos J.L."/>
        </authorList>
    </citation>
    <scope>NUCLEOTIDE SEQUENCE</scope>
</reference>
<evidence type="ECO:0008006" key="3">
    <source>
        <dbReference type="Google" id="ProtNLM"/>
    </source>
</evidence>
<reference evidence="2" key="1">
    <citation type="submission" date="2010-07" db="EMBL/GenBank/DDBJ databases">
        <authorList>
            <consortium name="CONSOLIDER consortium CSD2007-00005"/>
            <person name="Guazzaroni M.-E."/>
            <person name="Richter M."/>
            <person name="Garcia-Salamanca A."/>
            <person name="Yarza P."/>
            <person name="Ferrer M."/>
        </authorList>
    </citation>
    <scope>NUCLEOTIDE SEQUENCE</scope>
</reference>
<feature type="compositionally biased region" description="Basic and acidic residues" evidence="1">
    <location>
        <begin position="83"/>
        <end position="92"/>
    </location>
</feature>
<feature type="region of interest" description="Disordered" evidence="1">
    <location>
        <begin position="71"/>
        <end position="92"/>
    </location>
</feature>
<protein>
    <recommendedName>
        <fullName evidence="3">Phosphoglycolate phosphatase</fullName>
    </recommendedName>
</protein>
<dbReference type="SUPFAM" id="SSF56784">
    <property type="entry name" value="HAD-like"/>
    <property type="match status" value="1"/>
</dbReference>
<evidence type="ECO:0000313" key="2">
    <source>
        <dbReference type="EMBL" id="EFK97063.1"/>
    </source>
</evidence>
<dbReference type="EMBL" id="ADZX01000360">
    <property type="protein sequence ID" value="EFK97063.1"/>
    <property type="molecule type" value="Genomic_DNA"/>
</dbReference>